<sequence length="591" mass="64837">MELHSRPVRHETLEFQNIFDDLIRDDRDSITYPDDIHTPSYAGSYQESPLLHSQFPQSPVSSLSSFSRSRSPSISSYESNINDNDDYGFSNLNFEQSQSQNQVQAHPHQLQPTLQIPDEIPDVNLIEATPIAKTPTQVEYEVKGQAFRFPTPSRPRAHSDSLPTFNPSANFVQPSDTYSPHTQPQKLQSHSGRAMGHRRCRSGGREGAGTPNYGVRLKPDYKVDQDDSAGGVSGLDDLDLSWLQNQQQQLPPQHPQRSPFSSSSNLFENVTHTSFDYNNSASNPTNPNNPYMQPQSYNTSSSSLYSSPPNAYSNAHANANANVDAQPDFNSLDYPAALSNDYNDYMDMFPPNVNVIPPPPLVNIDSIHSSPQTTQHELSTTSGNGGAASPNSLPTLILPTDSNTTDHAIDDPTPTATNHAASAARGGTLNNMPILTTNPTTARTRIASSSRRKQPIDGKAPKVFVCEVPGCGSSFTRHFNLKGHMRSHTNERPFVCSFDGCGRAFARQHDRKRHEALHNDDRPFKCLGCDKKFARIDGLVRHHKSENGRECSSKHAQTDDSTAHHLTSISSSSASTSNSDSVDGSGSGVLM</sequence>
<feature type="compositionally biased region" description="Polar residues" evidence="6">
    <location>
        <begin position="258"/>
        <end position="277"/>
    </location>
</feature>
<keyword evidence="3 5" id="KW-0863">Zinc-finger</keyword>
<dbReference type="PANTHER" id="PTHR23235:SF120">
    <property type="entry name" value="KRUPPEL-LIKE FACTOR 15"/>
    <property type="match status" value="1"/>
</dbReference>
<dbReference type="OrthoDB" id="4748970at2759"/>
<evidence type="ECO:0000256" key="4">
    <source>
        <dbReference type="ARBA" id="ARBA00022833"/>
    </source>
</evidence>
<reference evidence="8 9" key="1">
    <citation type="submission" date="2019-03" db="EMBL/GenBank/DDBJ databases">
        <title>Sequencing 23 genomes of Wallemia ichthyophaga.</title>
        <authorList>
            <person name="Gostincar C."/>
        </authorList>
    </citation>
    <scope>NUCLEOTIDE SEQUENCE [LARGE SCALE GENOMIC DNA]</scope>
    <source>
        <strain evidence="8 9">EXF-5753</strain>
    </source>
</reference>
<protein>
    <recommendedName>
        <fullName evidence="7">C2H2-type domain-containing protein</fullName>
    </recommendedName>
</protein>
<feature type="compositionally biased region" description="Low complexity" evidence="6">
    <location>
        <begin position="53"/>
        <end position="76"/>
    </location>
</feature>
<feature type="compositionally biased region" description="Polar residues" evidence="6">
    <location>
        <begin position="366"/>
        <end position="382"/>
    </location>
</feature>
<dbReference type="GO" id="GO:0000981">
    <property type="term" value="F:DNA-binding transcription factor activity, RNA polymerase II-specific"/>
    <property type="evidence" value="ECO:0007669"/>
    <property type="project" value="UniProtKB-ARBA"/>
</dbReference>
<evidence type="ECO:0000256" key="1">
    <source>
        <dbReference type="ARBA" id="ARBA00022723"/>
    </source>
</evidence>
<keyword evidence="1" id="KW-0479">Metal-binding</keyword>
<dbReference type="PROSITE" id="PS50157">
    <property type="entry name" value="ZINC_FINGER_C2H2_2"/>
    <property type="match status" value="3"/>
</dbReference>
<feature type="domain" description="C2H2-type" evidence="7">
    <location>
        <begin position="524"/>
        <end position="551"/>
    </location>
</feature>
<name>A0A4T0FTC7_9BASI</name>
<feature type="region of interest" description="Disordered" evidence="6">
    <location>
        <begin position="544"/>
        <end position="591"/>
    </location>
</feature>
<dbReference type="AlphaFoldDB" id="A0A4T0FTC7"/>
<dbReference type="Proteomes" id="UP000310189">
    <property type="component" value="Unassembled WGS sequence"/>
</dbReference>
<feature type="region of interest" description="Disordered" evidence="6">
    <location>
        <begin position="366"/>
        <end position="389"/>
    </location>
</feature>
<feature type="compositionally biased region" description="Low complexity" evidence="6">
    <location>
        <begin position="278"/>
        <end position="311"/>
    </location>
</feature>
<feature type="compositionally biased region" description="Low complexity" evidence="6">
    <location>
        <begin position="240"/>
        <end position="251"/>
    </location>
</feature>
<dbReference type="GO" id="GO:0000978">
    <property type="term" value="F:RNA polymerase II cis-regulatory region sequence-specific DNA binding"/>
    <property type="evidence" value="ECO:0007669"/>
    <property type="project" value="TreeGrafter"/>
</dbReference>
<evidence type="ECO:0000256" key="5">
    <source>
        <dbReference type="PROSITE-ProRule" id="PRU00042"/>
    </source>
</evidence>
<dbReference type="FunFam" id="3.30.160.60:FF:000125">
    <property type="entry name" value="Putative zinc finger protein 143"/>
    <property type="match status" value="2"/>
</dbReference>
<evidence type="ECO:0000256" key="2">
    <source>
        <dbReference type="ARBA" id="ARBA00022737"/>
    </source>
</evidence>
<comment type="caution">
    <text evidence="8">The sequence shown here is derived from an EMBL/GenBank/DDBJ whole genome shotgun (WGS) entry which is preliminary data.</text>
</comment>
<evidence type="ECO:0000259" key="7">
    <source>
        <dbReference type="PROSITE" id="PS50157"/>
    </source>
</evidence>
<feature type="compositionally biased region" description="Basic and acidic residues" evidence="6">
    <location>
        <begin position="544"/>
        <end position="563"/>
    </location>
</feature>
<dbReference type="SUPFAM" id="SSF57667">
    <property type="entry name" value="beta-beta-alpha zinc fingers"/>
    <property type="match status" value="2"/>
</dbReference>
<dbReference type="EMBL" id="SPNW01000010">
    <property type="protein sequence ID" value="TIA91791.1"/>
    <property type="molecule type" value="Genomic_DNA"/>
</dbReference>
<dbReference type="Gene3D" id="3.30.160.60">
    <property type="entry name" value="Classic Zinc Finger"/>
    <property type="match status" value="3"/>
</dbReference>
<dbReference type="PROSITE" id="PS00028">
    <property type="entry name" value="ZINC_FINGER_C2H2_1"/>
    <property type="match status" value="2"/>
</dbReference>
<dbReference type="InterPro" id="IPR013087">
    <property type="entry name" value="Znf_C2H2_type"/>
</dbReference>
<accession>A0A4T0FTC7</accession>
<feature type="domain" description="C2H2-type" evidence="7">
    <location>
        <begin position="494"/>
        <end position="523"/>
    </location>
</feature>
<dbReference type="PANTHER" id="PTHR23235">
    <property type="entry name" value="KRUEPPEL-LIKE TRANSCRIPTION FACTOR"/>
    <property type="match status" value="1"/>
</dbReference>
<evidence type="ECO:0000256" key="6">
    <source>
        <dbReference type="SAM" id="MobiDB-lite"/>
    </source>
</evidence>
<feature type="compositionally biased region" description="Polar residues" evidence="6">
    <location>
        <begin position="173"/>
        <end position="191"/>
    </location>
</feature>
<evidence type="ECO:0000313" key="8">
    <source>
        <dbReference type="EMBL" id="TIA91791.1"/>
    </source>
</evidence>
<keyword evidence="2" id="KW-0677">Repeat</keyword>
<proteinExistence type="predicted"/>
<dbReference type="Pfam" id="PF00096">
    <property type="entry name" value="zf-C2H2"/>
    <property type="match status" value="2"/>
</dbReference>
<feature type="region of interest" description="Disordered" evidence="6">
    <location>
        <begin position="173"/>
        <end position="311"/>
    </location>
</feature>
<feature type="region of interest" description="Disordered" evidence="6">
    <location>
        <begin position="52"/>
        <end position="91"/>
    </location>
</feature>
<feature type="domain" description="C2H2-type" evidence="7">
    <location>
        <begin position="464"/>
        <end position="493"/>
    </location>
</feature>
<evidence type="ECO:0000256" key="3">
    <source>
        <dbReference type="ARBA" id="ARBA00022771"/>
    </source>
</evidence>
<organism evidence="8 9">
    <name type="scientific">Wallemia hederae</name>
    <dbReference type="NCBI Taxonomy" id="1540922"/>
    <lineage>
        <taxon>Eukaryota</taxon>
        <taxon>Fungi</taxon>
        <taxon>Dikarya</taxon>
        <taxon>Basidiomycota</taxon>
        <taxon>Wallemiomycotina</taxon>
        <taxon>Wallemiomycetes</taxon>
        <taxon>Wallemiales</taxon>
        <taxon>Wallemiaceae</taxon>
        <taxon>Wallemia</taxon>
    </lineage>
</organism>
<dbReference type="GO" id="GO:0008270">
    <property type="term" value="F:zinc ion binding"/>
    <property type="evidence" value="ECO:0007669"/>
    <property type="project" value="UniProtKB-KW"/>
</dbReference>
<gene>
    <name evidence="8" type="ORF">E3P99_00935</name>
</gene>
<dbReference type="SMART" id="SM00355">
    <property type="entry name" value="ZnF_C2H2"/>
    <property type="match status" value="3"/>
</dbReference>
<keyword evidence="9" id="KW-1185">Reference proteome</keyword>
<feature type="compositionally biased region" description="Low complexity" evidence="6">
    <location>
        <begin position="564"/>
        <end position="591"/>
    </location>
</feature>
<dbReference type="InterPro" id="IPR036236">
    <property type="entry name" value="Znf_C2H2_sf"/>
</dbReference>
<evidence type="ECO:0000313" key="9">
    <source>
        <dbReference type="Proteomes" id="UP000310189"/>
    </source>
</evidence>
<keyword evidence="4" id="KW-0862">Zinc</keyword>